<comment type="caution">
    <text evidence="1">The sequence shown here is derived from an EMBL/GenBank/DDBJ whole genome shotgun (WGS) entry which is preliminary data.</text>
</comment>
<proteinExistence type="predicted"/>
<protein>
    <submittedName>
        <fullName evidence="1">Four helix bundle protein</fullName>
    </submittedName>
</protein>
<accession>A0ABW8SZ53</accession>
<dbReference type="EMBL" id="JBEWZG010000002">
    <property type="protein sequence ID" value="MFL0206378.1"/>
    <property type="molecule type" value="Genomic_DNA"/>
</dbReference>
<name>A0ABW8SZ53_9BACT</name>
<dbReference type="PANTHER" id="PTHR38471:SF2">
    <property type="entry name" value="FOUR HELIX BUNDLE PROTEIN"/>
    <property type="match status" value="1"/>
</dbReference>
<sequence length="117" mass="13399">MMTENPALTKSFEFSLKMVALCRKLIYENKEFVLGKQLLRCSTSIGANLEEAMGGFSRNDFKYKISLSYKEARETHYWIRLLMRSQIINEADGNAGLKDLEELLKILTATLKTLNKA</sequence>
<dbReference type="Gene3D" id="1.20.1440.60">
    <property type="entry name" value="23S rRNA-intervening sequence"/>
    <property type="match status" value="1"/>
</dbReference>
<dbReference type="PANTHER" id="PTHR38471">
    <property type="entry name" value="FOUR HELIX BUNDLE PROTEIN"/>
    <property type="match status" value="1"/>
</dbReference>
<dbReference type="NCBIfam" id="TIGR02436">
    <property type="entry name" value="four helix bundle protein"/>
    <property type="match status" value="1"/>
</dbReference>
<evidence type="ECO:0000313" key="1">
    <source>
        <dbReference type="EMBL" id="MFL0206378.1"/>
    </source>
</evidence>
<dbReference type="RefSeq" id="WP_406777955.1">
    <property type="nucleotide sequence ID" value="NZ_JBEWZG010000002.1"/>
</dbReference>
<organism evidence="1 2">
    <name type="scientific">Aquirufa novilacunae</name>
    <dbReference type="NCBI Taxonomy" id="3139305"/>
    <lineage>
        <taxon>Bacteria</taxon>
        <taxon>Pseudomonadati</taxon>
        <taxon>Bacteroidota</taxon>
        <taxon>Cytophagia</taxon>
        <taxon>Cytophagales</taxon>
        <taxon>Flectobacillaceae</taxon>
        <taxon>Aquirufa</taxon>
    </lineage>
</organism>
<reference evidence="1 2" key="1">
    <citation type="submission" date="2024-07" db="EMBL/GenBank/DDBJ databases">
        <authorList>
            <person name="Pitt A."/>
            <person name="Hahn M.W."/>
        </authorList>
    </citation>
    <scope>NUCLEOTIDE SEQUENCE [LARGE SCALE GENOMIC DNA]</scope>
    <source>
        <strain evidence="1 2">2-AUSEE-184A6</strain>
    </source>
</reference>
<dbReference type="InterPro" id="IPR036583">
    <property type="entry name" value="23S_rRNA_IVS_sf"/>
</dbReference>
<dbReference type="Pfam" id="PF05635">
    <property type="entry name" value="23S_rRNA_IVP"/>
    <property type="match status" value="1"/>
</dbReference>
<dbReference type="InterPro" id="IPR012657">
    <property type="entry name" value="23S_rRNA-intervening_sequence"/>
</dbReference>
<dbReference type="SUPFAM" id="SSF158446">
    <property type="entry name" value="IVS-encoded protein-like"/>
    <property type="match status" value="1"/>
</dbReference>
<dbReference type="Proteomes" id="UP001623559">
    <property type="component" value="Unassembled WGS sequence"/>
</dbReference>
<dbReference type="PIRSF" id="PIRSF035652">
    <property type="entry name" value="CHP02436"/>
    <property type="match status" value="1"/>
</dbReference>
<gene>
    <name evidence="1" type="ORF">V7S74_06450</name>
</gene>
<evidence type="ECO:0000313" key="2">
    <source>
        <dbReference type="Proteomes" id="UP001623559"/>
    </source>
</evidence>